<dbReference type="STRING" id="39432.ENSSBOP00000018587"/>
<dbReference type="PANTHER" id="PTHR13523:SF4">
    <property type="entry name" value="COILED-COIL-HELIX-COILED-COIL-HELIX DOMAIN-CONTAINING PROTEIN 10, MITOCHONDRIAL"/>
    <property type="match status" value="1"/>
</dbReference>
<evidence type="ECO:0000313" key="1">
    <source>
        <dbReference type="Ensembl" id="ENSSBOP00000018587.1"/>
    </source>
</evidence>
<proteinExistence type="predicted"/>
<reference evidence="1" key="1">
    <citation type="submission" date="2025-08" db="UniProtKB">
        <authorList>
            <consortium name="Ensembl"/>
        </authorList>
    </citation>
    <scope>IDENTIFICATION</scope>
</reference>
<accession>A0A2K6TG23</accession>
<dbReference type="Proteomes" id="UP000233220">
    <property type="component" value="Unplaced"/>
</dbReference>
<evidence type="ECO:0008006" key="3">
    <source>
        <dbReference type="Google" id="ProtNLM"/>
    </source>
</evidence>
<reference evidence="1" key="2">
    <citation type="submission" date="2025-09" db="UniProtKB">
        <authorList>
            <consortium name="Ensembl"/>
        </authorList>
    </citation>
    <scope>IDENTIFICATION</scope>
</reference>
<organism evidence="1 2">
    <name type="scientific">Saimiri boliviensis boliviensis</name>
    <name type="common">Bolivian squirrel monkey</name>
    <dbReference type="NCBI Taxonomy" id="39432"/>
    <lineage>
        <taxon>Eukaryota</taxon>
        <taxon>Metazoa</taxon>
        <taxon>Chordata</taxon>
        <taxon>Craniata</taxon>
        <taxon>Vertebrata</taxon>
        <taxon>Euteleostomi</taxon>
        <taxon>Mammalia</taxon>
        <taxon>Eutheria</taxon>
        <taxon>Euarchontoglires</taxon>
        <taxon>Primates</taxon>
        <taxon>Haplorrhini</taxon>
        <taxon>Platyrrhini</taxon>
        <taxon>Cebidae</taxon>
        <taxon>Saimiriinae</taxon>
        <taxon>Saimiri</taxon>
    </lineage>
</organism>
<dbReference type="Ensembl" id="ENSSBOT00000035403.1">
    <property type="protein sequence ID" value="ENSSBOP00000018587.1"/>
    <property type="gene ID" value="ENSSBOG00000025927.1"/>
</dbReference>
<sequence>MAQMASTAAGVAVGSAVGYVMGSALTGAFSWGSSEPAQPTAQQAPTHAASQPLQMGPCAYEISEVLKQCKYNHGLSSLPWGCQCRLRGQPRTHLCPSSTARPQH</sequence>
<dbReference type="OMA" id="FAMGHIM"/>
<dbReference type="PANTHER" id="PTHR13523">
    <property type="entry name" value="COILED-COIL-HELIX-COILED-COIL-HELIX DOMAIN CONTAINING 2/NUR77"/>
    <property type="match status" value="1"/>
</dbReference>
<protein>
    <recommendedName>
        <fullName evidence="3">Coiled-coil-helix-coiled-coil-helix domain containing 10</fullName>
    </recommendedName>
</protein>
<dbReference type="GO" id="GO:0005634">
    <property type="term" value="C:nucleus"/>
    <property type="evidence" value="ECO:0007669"/>
    <property type="project" value="TreeGrafter"/>
</dbReference>
<dbReference type="GO" id="GO:0007005">
    <property type="term" value="P:mitochondrion organization"/>
    <property type="evidence" value="ECO:0007669"/>
    <property type="project" value="InterPro"/>
</dbReference>
<name>A0A2K6TG23_SAIBB</name>
<dbReference type="GO" id="GO:0005739">
    <property type="term" value="C:mitochondrion"/>
    <property type="evidence" value="ECO:0007669"/>
    <property type="project" value="TreeGrafter"/>
</dbReference>
<keyword evidence="2" id="KW-1185">Reference proteome</keyword>
<evidence type="ECO:0000313" key="2">
    <source>
        <dbReference type="Proteomes" id="UP000233220"/>
    </source>
</evidence>
<dbReference type="InterPro" id="IPR055304">
    <property type="entry name" value="CHCHD2/10-like"/>
</dbReference>
<dbReference type="GeneTree" id="ENSGT00940000161345"/>
<dbReference type="AlphaFoldDB" id="A0A2K6TG23"/>